<dbReference type="SMART" id="SM00865">
    <property type="entry name" value="Tubulin_C"/>
    <property type="match status" value="1"/>
</dbReference>
<dbReference type="SUPFAM" id="SSF55307">
    <property type="entry name" value="Tubulin C-terminal domain-like"/>
    <property type="match status" value="1"/>
</dbReference>
<feature type="binding site" evidence="4">
    <location>
        <position position="262"/>
    </location>
    <ligand>
        <name>GTP</name>
        <dbReference type="ChEBI" id="CHEBI:37565"/>
    </ligand>
</feature>
<dbReference type="InterPro" id="IPR024757">
    <property type="entry name" value="FtsZ_C"/>
</dbReference>
<comment type="subunit">
    <text evidence="4">Homodimer. Polymerizes to form a dynamic ring structure in a strictly GTP-dependent manner. Interacts directly with several other division proteins.</text>
</comment>
<evidence type="ECO:0000256" key="3">
    <source>
        <dbReference type="ARBA" id="ARBA00023134"/>
    </source>
</evidence>
<dbReference type="GO" id="GO:0051258">
    <property type="term" value="P:protein polymerization"/>
    <property type="evidence" value="ECO:0007669"/>
    <property type="project" value="UniProtKB-UniRule"/>
</dbReference>
<gene>
    <name evidence="4" type="primary">ftsZ</name>
    <name evidence="8" type="ORF">A2998_00170</name>
</gene>
<dbReference type="Gene3D" id="3.40.50.1440">
    <property type="entry name" value="Tubulin/FtsZ, GTPase domain"/>
    <property type="match status" value="1"/>
</dbReference>
<dbReference type="InterPro" id="IPR036525">
    <property type="entry name" value="Tubulin/FtsZ_GTPase_sf"/>
</dbReference>
<evidence type="ECO:0000313" key="8">
    <source>
        <dbReference type="EMBL" id="OGZ72124.1"/>
    </source>
</evidence>
<dbReference type="GO" id="GO:0043093">
    <property type="term" value="P:FtsZ-dependent cytokinesis"/>
    <property type="evidence" value="ECO:0007669"/>
    <property type="project" value="UniProtKB-UniRule"/>
</dbReference>
<proteinExistence type="inferred from homology"/>
<comment type="subcellular location">
    <subcellularLocation>
        <location evidence="4">Cytoplasm</location>
    </subcellularLocation>
    <text evidence="4">Assembles at midcell at the inner surface of the cytoplasmic membrane.</text>
</comment>
<dbReference type="InterPro" id="IPR003008">
    <property type="entry name" value="Tubulin_FtsZ_GTPase"/>
</dbReference>
<comment type="function">
    <text evidence="4">Essential cell division protein that forms a contractile ring structure (Z ring) at the future cell division site. The regulation of the ring assembly controls the timing and the location of cell division. One of the functions of the FtsZ ring is to recruit other cell division proteins to the septum to produce a new cell wall between the dividing cells. Binds GTP and shows GTPase activity.</text>
</comment>
<dbReference type="GO" id="GO:0003924">
    <property type="term" value="F:GTPase activity"/>
    <property type="evidence" value="ECO:0007669"/>
    <property type="project" value="UniProtKB-UniRule"/>
</dbReference>
<dbReference type="CDD" id="cd02201">
    <property type="entry name" value="FtsZ_type1"/>
    <property type="match status" value="1"/>
</dbReference>
<reference evidence="8 9" key="1">
    <citation type="journal article" date="2016" name="Nat. Commun.">
        <title>Thousands of microbial genomes shed light on interconnected biogeochemical processes in an aquifer system.</title>
        <authorList>
            <person name="Anantharaman K."/>
            <person name="Brown C.T."/>
            <person name="Hug L.A."/>
            <person name="Sharon I."/>
            <person name="Castelle C.J."/>
            <person name="Probst A.J."/>
            <person name="Thomas B.C."/>
            <person name="Singh A."/>
            <person name="Wilkins M.J."/>
            <person name="Karaoz U."/>
            <person name="Brodie E.L."/>
            <person name="Williams K.H."/>
            <person name="Hubbard S.S."/>
            <person name="Banfield J.F."/>
        </authorList>
    </citation>
    <scope>NUCLEOTIDE SEQUENCE [LARGE SCALE GENOMIC DNA]</scope>
</reference>
<dbReference type="GO" id="GO:0000917">
    <property type="term" value="P:division septum assembly"/>
    <property type="evidence" value="ECO:0007669"/>
    <property type="project" value="UniProtKB-KW"/>
</dbReference>
<keyword evidence="3 4" id="KW-0342">GTP-binding</keyword>
<dbReference type="Pfam" id="PF00091">
    <property type="entry name" value="Tubulin"/>
    <property type="match status" value="1"/>
</dbReference>
<comment type="caution">
    <text evidence="4">Lacks conserved residue(s) required for the propagation of feature annotation.</text>
</comment>
<dbReference type="GO" id="GO:0005525">
    <property type="term" value="F:GTP binding"/>
    <property type="evidence" value="ECO:0007669"/>
    <property type="project" value="UniProtKB-UniRule"/>
</dbReference>
<dbReference type="GO" id="GO:0032153">
    <property type="term" value="C:cell division site"/>
    <property type="evidence" value="ECO:0007669"/>
    <property type="project" value="UniProtKB-UniRule"/>
</dbReference>
<accession>A0A1G2IBM5</accession>
<evidence type="ECO:0000259" key="7">
    <source>
        <dbReference type="SMART" id="SM00865"/>
    </source>
</evidence>
<dbReference type="InterPro" id="IPR018316">
    <property type="entry name" value="Tubulin/FtsZ_2-layer-sand-dom"/>
</dbReference>
<comment type="caution">
    <text evidence="8">The sequence shown here is derived from an EMBL/GenBank/DDBJ whole genome shotgun (WGS) entry which is preliminary data.</text>
</comment>
<sequence>MARPKKARLKPKTKPARNRKFLAVKKIKIKPKKIKIKKNIKKRNKARKTVGTAGKSVRKKINPSKKSSRAKKTKKVVLIRAKKTAVKNKSKKKIKRKIVKAIRPKITKKIILRKKTNKILPDKEVLNSPEESLFKAKIRVVGIGGGGGSIVSEIGRSLEKASFVIADTDIRALKKRSGTKYFWFGENLTRGLGTGANPELAKRAAGEAKEKMGSILKDQDILIFIASLGGGLGSGATQVFAQAAKDFGGITFGIFTMPFKFEGKNKHKIAQNALKTLKPLLNVSLVIPNEKIFKIIDANTPITEAFSIVNKSLTGSLESLIDLIYNPGVINIDFADLRTILRGRGNMSFLNTIEESGKDRAEKICQKVLFNPLLQSNKFQAEKILFNISGSNNLSMFEVEKISRYIADSNLSAKIIFGISKNQKLKNKIKTTILMTGAGTEDKFAEDWSETSRAEKELKPDKAEELKLDKLPQKIEIINKKHKKSQTKKPVRKKPGNDAGGSKNGKKQEEILVPVFGSMPIPADLSAAGGKKLSVVEASPESYKNLPAGRHGAIRRSGLEIKKAQEQEEKKRMAQEKEWEIPAFLRRVKFNK</sequence>
<dbReference type="InterPro" id="IPR000158">
    <property type="entry name" value="Cell_div_FtsZ"/>
</dbReference>
<evidence type="ECO:0000259" key="6">
    <source>
        <dbReference type="SMART" id="SM00864"/>
    </source>
</evidence>
<dbReference type="EMBL" id="MHOZ01000044">
    <property type="protein sequence ID" value="OGZ72124.1"/>
    <property type="molecule type" value="Genomic_DNA"/>
</dbReference>
<dbReference type="SUPFAM" id="SSF52490">
    <property type="entry name" value="Tubulin nucleotide-binding domain-like"/>
    <property type="match status" value="1"/>
</dbReference>
<dbReference type="PRINTS" id="PR00423">
    <property type="entry name" value="CELLDVISFTSZ"/>
</dbReference>
<dbReference type="InterPro" id="IPR045061">
    <property type="entry name" value="FtsZ/CetZ"/>
</dbReference>
<name>A0A1G2IBM5_9BACT</name>
<dbReference type="InterPro" id="IPR008280">
    <property type="entry name" value="Tub_FtsZ_C"/>
</dbReference>
<feature type="region of interest" description="Disordered" evidence="5">
    <location>
        <begin position="477"/>
        <end position="508"/>
    </location>
</feature>
<feature type="compositionally biased region" description="Basic residues" evidence="5">
    <location>
        <begin position="56"/>
        <end position="74"/>
    </location>
</feature>
<feature type="compositionally biased region" description="Basic residues" evidence="5">
    <location>
        <begin position="32"/>
        <end position="48"/>
    </location>
</feature>
<feature type="domain" description="Tubulin/FtsZ GTPase" evidence="6">
    <location>
        <begin position="137"/>
        <end position="328"/>
    </location>
</feature>
<comment type="similarity">
    <text evidence="1 4">Belongs to the FtsZ family.</text>
</comment>
<keyword evidence="4" id="KW-0131">Cell cycle</keyword>
<dbReference type="PANTHER" id="PTHR30314">
    <property type="entry name" value="CELL DIVISION PROTEIN FTSZ-RELATED"/>
    <property type="match status" value="1"/>
</dbReference>
<dbReference type="GO" id="GO:0048285">
    <property type="term" value="P:organelle fission"/>
    <property type="evidence" value="ECO:0007669"/>
    <property type="project" value="TreeGrafter"/>
</dbReference>
<dbReference type="Proteomes" id="UP000178826">
    <property type="component" value="Unassembled WGS sequence"/>
</dbReference>
<evidence type="ECO:0000256" key="4">
    <source>
        <dbReference type="HAMAP-Rule" id="MF_00909"/>
    </source>
</evidence>
<keyword evidence="4" id="KW-0963">Cytoplasm</keyword>
<feature type="compositionally biased region" description="Basic residues" evidence="5">
    <location>
        <begin position="480"/>
        <end position="494"/>
    </location>
</feature>
<keyword evidence="2 4" id="KW-0547">Nucleotide-binding</keyword>
<dbReference type="Pfam" id="PF12327">
    <property type="entry name" value="FtsZ_C"/>
    <property type="match status" value="1"/>
</dbReference>
<feature type="domain" description="Tubulin/FtsZ 2-layer sandwich" evidence="7">
    <location>
        <begin position="330"/>
        <end position="447"/>
    </location>
</feature>
<dbReference type="HAMAP" id="MF_00909">
    <property type="entry name" value="FtsZ"/>
    <property type="match status" value="1"/>
</dbReference>
<dbReference type="GO" id="GO:0005737">
    <property type="term" value="C:cytoplasm"/>
    <property type="evidence" value="ECO:0007669"/>
    <property type="project" value="UniProtKB-SubCell"/>
</dbReference>
<evidence type="ECO:0000313" key="9">
    <source>
        <dbReference type="Proteomes" id="UP000178826"/>
    </source>
</evidence>
<protein>
    <recommendedName>
        <fullName evidence="4">Cell division protein FtsZ</fullName>
    </recommendedName>
</protein>
<evidence type="ECO:0000256" key="2">
    <source>
        <dbReference type="ARBA" id="ARBA00022741"/>
    </source>
</evidence>
<feature type="binding site" evidence="4">
    <location>
        <position position="310"/>
    </location>
    <ligand>
        <name>GTP</name>
        <dbReference type="ChEBI" id="CHEBI:37565"/>
    </ligand>
</feature>
<feature type="binding site" evidence="4">
    <location>
        <position position="266"/>
    </location>
    <ligand>
        <name>GTP</name>
        <dbReference type="ChEBI" id="CHEBI:37565"/>
    </ligand>
</feature>
<organism evidence="8 9">
    <name type="scientific">Candidatus Staskawiczbacteria bacterium RIFCSPLOWO2_01_FULL_37_25b</name>
    <dbReference type="NCBI Taxonomy" id="1802213"/>
    <lineage>
        <taxon>Bacteria</taxon>
        <taxon>Candidatus Staskawicziibacteriota</taxon>
    </lineage>
</organism>
<keyword evidence="4" id="KW-0717">Septation</keyword>
<evidence type="ECO:0000256" key="1">
    <source>
        <dbReference type="ARBA" id="ARBA00009690"/>
    </source>
</evidence>
<keyword evidence="4" id="KW-0132">Cell division</keyword>
<dbReference type="AlphaFoldDB" id="A0A1G2IBM5"/>
<dbReference type="PANTHER" id="PTHR30314:SF3">
    <property type="entry name" value="MITOCHONDRIAL DIVISION PROTEIN FSZA"/>
    <property type="match status" value="1"/>
</dbReference>
<dbReference type="SMART" id="SM00864">
    <property type="entry name" value="Tubulin"/>
    <property type="match status" value="1"/>
</dbReference>
<evidence type="ECO:0000256" key="5">
    <source>
        <dbReference type="SAM" id="MobiDB-lite"/>
    </source>
</evidence>
<feature type="region of interest" description="Disordered" evidence="5">
    <location>
        <begin position="32"/>
        <end position="74"/>
    </location>
</feature>